<dbReference type="PATRIC" id="fig|1473.5.peg.394"/>
<evidence type="ECO:0000313" key="10">
    <source>
        <dbReference type="Proteomes" id="UP000036780"/>
    </source>
</evidence>
<dbReference type="Gene3D" id="3.30.930.10">
    <property type="entry name" value="Bira Bifunctional Protein, Domain 2"/>
    <property type="match status" value="1"/>
</dbReference>
<keyword evidence="2 8" id="KW-0436">Ligase</keyword>
<dbReference type="FunFam" id="3.30.110.30:FF:000005">
    <property type="entry name" value="Proline--tRNA ligase"/>
    <property type="match status" value="1"/>
</dbReference>
<name>A0A0L0QJJ4_VIRPA</name>
<dbReference type="NCBIfam" id="TIGR00408">
    <property type="entry name" value="proS_fam_I"/>
    <property type="match status" value="1"/>
</dbReference>
<dbReference type="SUPFAM" id="SSF52954">
    <property type="entry name" value="Class II aaRS ABD-related"/>
    <property type="match status" value="1"/>
</dbReference>
<protein>
    <recommendedName>
        <fullName evidence="8">Proline--tRNA ligase</fullName>
        <ecNumber evidence="8">6.1.1.15</ecNumber>
    </recommendedName>
    <alternativeName>
        <fullName evidence="8">Prolyl-tRNA synthetase</fullName>
        <shortName evidence="8">ProRS</shortName>
    </alternativeName>
</protein>
<dbReference type="InterPro" id="IPR002314">
    <property type="entry name" value="aa-tRNA-synt_IIb"/>
</dbReference>
<comment type="subunit">
    <text evidence="8">Homodimer.</text>
</comment>
<dbReference type="InterPro" id="IPR004499">
    <property type="entry name" value="Pro-tRNA-ligase_IIa_arc-type"/>
</dbReference>
<comment type="similarity">
    <text evidence="8">Belongs to the class-II aminoacyl-tRNA synthetase family. ProS type 3 subfamily.</text>
</comment>
<evidence type="ECO:0000256" key="7">
    <source>
        <dbReference type="ARBA" id="ARBA00047671"/>
    </source>
</evidence>
<dbReference type="FunFam" id="3.30.930.10:FF:000037">
    <property type="entry name" value="Proline--tRNA ligase"/>
    <property type="match status" value="1"/>
</dbReference>
<evidence type="ECO:0000256" key="5">
    <source>
        <dbReference type="ARBA" id="ARBA00022917"/>
    </source>
</evidence>
<dbReference type="PANTHER" id="PTHR43382:SF2">
    <property type="entry name" value="BIFUNCTIONAL GLUTAMATE_PROLINE--TRNA LIGASE"/>
    <property type="match status" value="1"/>
</dbReference>
<dbReference type="SUPFAM" id="SSF64586">
    <property type="entry name" value="C-terminal domain of ProRS"/>
    <property type="match status" value="1"/>
</dbReference>
<reference evidence="10" key="1">
    <citation type="submission" date="2015-07" db="EMBL/GenBank/DDBJ databases">
        <title>Fjat-10053 dsm26.</title>
        <authorList>
            <person name="Liu B."/>
            <person name="Wang J."/>
            <person name="Zhu Y."/>
            <person name="Liu G."/>
            <person name="Chen Q."/>
            <person name="Chen Z."/>
            <person name="Lan J."/>
            <person name="Che J."/>
            <person name="Ge C."/>
            <person name="Shi H."/>
            <person name="Pan Z."/>
            <person name="Liu X."/>
        </authorList>
    </citation>
    <scope>NUCLEOTIDE SEQUENCE [LARGE SCALE GENOMIC DNA]</scope>
    <source>
        <strain evidence="10">DSM 26</strain>
    </source>
</reference>
<evidence type="ECO:0000256" key="2">
    <source>
        <dbReference type="ARBA" id="ARBA00022598"/>
    </source>
</evidence>
<dbReference type="PROSITE" id="PS50862">
    <property type="entry name" value="AA_TRNA_LIGASE_II"/>
    <property type="match status" value="1"/>
</dbReference>
<dbReference type="SMART" id="SM00946">
    <property type="entry name" value="ProRS-C_1"/>
    <property type="match status" value="1"/>
</dbReference>
<dbReference type="CDD" id="cd00862">
    <property type="entry name" value="ProRS_anticodon_zinc"/>
    <property type="match status" value="1"/>
</dbReference>
<dbReference type="CDD" id="cd00778">
    <property type="entry name" value="ProRS_core_arch_euk"/>
    <property type="match status" value="1"/>
</dbReference>
<dbReference type="GO" id="GO:0140096">
    <property type="term" value="F:catalytic activity, acting on a protein"/>
    <property type="evidence" value="ECO:0007669"/>
    <property type="project" value="UniProtKB-ARBA"/>
</dbReference>
<dbReference type="EC" id="6.1.1.15" evidence="8"/>
<dbReference type="HAMAP" id="MF_01571">
    <property type="entry name" value="Pro_tRNA_synth_type3"/>
    <property type="match status" value="1"/>
</dbReference>
<evidence type="ECO:0000256" key="6">
    <source>
        <dbReference type="ARBA" id="ARBA00023146"/>
    </source>
</evidence>
<gene>
    <name evidence="8" type="primary">proS</name>
    <name evidence="9" type="ORF">AFK71_09560</name>
</gene>
<dbReference type="PRINTS" id="PR01046">
    <property type="entry name" value="TRNASYNTHPRO"/>
</dbReference>
<comment type="subcellular location">
    <subcellularLocation>
        <location evidence="8">Cytoplasm</location>
    </subcellularLocation>
</comment>
<proteinExistence type="inferred from homology"/>
<keyword evidence="4 8" id="KW-0067">ATP-binding</keyword>
<accession>A0A0L0QJJ4</accession>
<keyword evidence="3 8" id="KW-0547">Nucleotide-binding</keyword>
<dbReference type="FunFam" id="3.40.50.800:FF:000005">
    <property type="entry name" value="bifunctional glutamate/proline--tRNA ligase"/>
    <property type="match status" value="1"/>
</dbReference>
<evidence type="ECO:0000313" key="9">
    <source>
        <dbReference type="EMBL" id="KNE18830.1"/>
    </source>
</evidence>
<dbReference type="GO" id="GO:0006433">
    <property type="term" value="P:prolyl-tRNA aminoacylation"/>
    <property type="evidence" value="ECO:0007669"/>
    <property type="project" value="UniProtKB-UniRule"/>
</dbReference>
<dbReference type="Gene3D" id="3.30.110.30">
    <property type="entry name" value="C-terminal domain of ProRS"/>
    <property type="match status" value="1"/>
</dbReference>
<dbReference type="RefSeq" id="WP_050351320.1">
    <property type="nucleotide sequence ID" value="NZ_CP073011.1"/>
</dbReference>
<dbReference type="GO" id="GO:0005737">
    <property type="term" value="C:cytoplasm"/>
    <property type="evidence" value="ECO:0007669"/>
    <property type="project" value="UniProtKB-SubCell"/>
</dbReference>
<dbReference type="GeneID" id="66871801"/>
<dbReference type="AlphaFoldDB" id="A0A0L0QJJ4"/>
<comment type="domain">
    <text evidence="8">Consists of three domains: the N-terminal catalytic domain, the anticodon-binding domain and the C-terminal extension.</text>
</comment>
<organism evidence="9 10">
    <name type="scientific">Virgibacillus pantothenticus</name>
    <dbReference type="NCBI Taxonomy" id="1473"/>
    <lineage>
        <taxon>Bacteria</taxon>
        <taxon>Bacillati</taxon>
        <taxon>Bacillota</taxon>
        <taxon>Bacilli</taxon>
        <taxon>Bacillales</taxon>
        <taxon>Bacillaceae</taxon>
        <taxon>Virgibacillus</taxon>
    </lineage>
</organism>
<dbReference type="InterPro" id="IPR002316">
    <property type="entry name" value="Pro-tRNA-ligase_IIa"/>
</dbReference>
<dbReference type="Pfam" id="PF09180">
    <property type="entry name" value="ProRS-C_1"/>
    <property type="match status" value="1"/>
</dbReference>
<comment type="catalytic activity">
    <reaction evidence="7 8">
        <text>tRNA(Pro) + L-proline + ATP = L-prolyl-tRNA(Pro) + AMP + diphosphate</text>
        <dbReference type="Rhea" id="RHEA:14305"/>
        <dbReference type="Rhea" id="RHEA-COMP:9700"/>
        <dbReference type="Rhea" id="RHEA-COMP:9702"/>
        <dbReference type="ChEBI" id="CHEBI:30616"/>
        <dbReference type="ChEBI" id="CHEBI:33019"/>
        <dbReference type="ChEBI" id="CHEBI:60039"/>
        <dbReference type="ChEBI" id="CHEBI:78442"/>
        <dbReference type="ChEBI" id="CHEBI:78532"/>
        <dbReference type="ChEBI" id="CHEBI:456215"/>
        <dbReference type="EC" id="6.1.1.15"/>
    </reaction>
</comment>
<comment type="function">
    <text evidence="8">Catalyzes the attachment of proline to tRNA(Pro) in a two-step reaction: proline is first activated by ATP to form Pro-AMP and then transferred to the acceptor end of tRNA(Pro).</text>
</comment>
<dbReference type="InterPro" id="IPR004154">
    <property type="entry name" value="Anticodon-bd"/>
</dbReference>
<comment type="caution">
    <text evidence="9">The sequence shown here is derived from an EMBL/GenBank/DDBJ whole genome shotgun (WGS) entry which is preliminary data.</text>
</comment>
<dbReference type="Gene3D" id="3.40.50.800">
    <property type="entry name" value="Anticodon-binding domain"/>
    <property type="match status" value="1"/>
</dbReference>
<dbReference type="EMBL" id="LGTO01000007">
    <property type="protein sequence ID" value="KNE18830.1"/>
    <property type="molecule type" value="Genomic_DNA"/>
</dbReference>
<dbReference type="InterPro" id="IPR016061">
    <property type="entry name" value="Pro-tRNA_ligase_II_C"/>
</dbReference>
<dbReference type="InterPro" id="IPR006195">
    <property type="entry name" value="aa-tRNA-synth_II"/>
</dbReference>
<keyword evidence="10" id="KW-1185">Reference proteome</keyword>
<dbReference type="Pfam" id="PF03129">
    <property type="entry name" value="HGTP_anticodon"/>
    <property type="match status" value="1"/>
</dbReference>
<dbReference type="GO" id="GO:0005524">
    <property type="term" value="F:ATP binding"/>
    <property type="evidence" value="ECO:0007669"/>
    <property type="project" value="UniProtKB-UniRule"/>
</dbReference>
<evidence type="ECO:0000256" key="8">
    <source>
        <dbReference type="HAMAP-Rule" id="MF_01571"/>
    </source>
</evidence>
<dbReference type="PANTHER" id="PTHR43382">
    <property type="entry name" value="PROLYL-TRNA SYNTHETASE"/>
    <property type="match status" value="1"/>
</dbReference>
<evidence type="ECO:0000256" key="4">
    <source>
        <dbReference type="ARBA" id="ARBA00022840"/>
    </source>
</evidence>
<dbReference type="GO" id="GO:0017101">
    <property type="term" value="C:aminoacyl-tRNA synthetase multienzyme complex"/>
    <property type="evidence" value="ECO:0007669"/>
    <property type="project" value="TreeGrafter"/>
</dbReference>
<dbReference type="InterPro" id="IPR017449">
    <property type="entry name" value="Pro-tRNA_synth_II"/>
</dbReference>
<dbReference type="InterPro" id="IPR045864">
    <property type="entry name" value="aa-tRNA-synth_II/BPL/LPL"/>
</dbReference>
<keyword evidence="5 8" id="KW-0648">Protein biosynthesis</keyword>
<dbReference type="Proteomes" id="UP000036780">
    <property type="component" value="Unassembled WGS sequence"/>
</dbReference>
<dbReference type="Pfam" id="PF00587">
    <property type="entry name" value="tRNA-synt_2b"/>
    <property type="match status" value="1"/>
</dbReference>
<keyword evidence="6 8" id="KW-0030">Aminoacyl-tRNA synthetase</keyword>
<keyword evidence="1 8" id="KW-0963">Cytoplasm</keyword>
<dbReference type="InterPro" id="IPR033721">
    <property type="entry name" value="ProRS_core_arch_euk"/>
</dbReference>
<sequence length="479" mass="54729">MGKKNKQFVEKITAMEDDFAQWYTDVVKQAELVDYGQVRGTMIIRPYGFAIWENIRDVLDKKFKETGHTNVAFPLFIPESLLQKEKDHVEGFAPEVAWVTHGGDEELVERLAVRPTSEVLFCDYYSKNIHSYRDLPKLYNQWGNVVRWEKTTRPFLRSSEFHWQEGHTAHATDEEASQETERMLGIYADVVEKYLAIPVLKGRKTDKEKFAGAKYTLTIESLMHDGKALQSGTSHHFGSGFAEAFDITYLDENGDSQFVHQTSWGLSTRIMGALIMVHGDNRGLVIPPRIAPTQAMIVPIAQHKEGVLDKAYDLRDQLKDLVRVDIDASDKMPGWKFNEYEMKGIPVRIEMGPKDIEKEQVVLVRRDTGEKEFVTLAELPTRLPALLEEVQTNLYNRAKAHLLEKTNVATNMDEFATILEEQTGFIKAMWCGDLACEEKIKEDTLATSRCIPFEQEKVADTCVCCGKKAKELVYWAKAY</sequence>
<dbReference type="InterPro" id="IPR036621">
    <property type="entry name" value="Anticodon-bd_dom_sf"/>
</dbReference>
<dbReference type="SUPFAM" id="SSF55681">
    <property type="entry name" value="Class II aaRS and biotin synthetases"/>
    <property type="match status" value="1"/>
</dbReference>
<dbReference type="OrthoDB" id="9809052at2"/>
<evidence type="ECO:0000256" key="1">
    <source>
        <dbReference type="ARBA" id="ARBA00022490"/>
    </source>
</evidence>
<dbReference type="GO" id="GO:0016740">
    <property type="term" value="F:transferase activity"/>
    <property type="evidence" value="ECO:0007669"/>
    <property type="project" value="UniProtKB-ARBA"/>
</dbReference>
<evidence type="ECO:0000256" key="3">
    <source>
        <dbReference type="ARBA" id="ARBA00022741"/>
    </source>
</evidence>
<dbReference type="GO" id="GO:0004827">
    <property type="term" value="F:proline-tRNA ligase activity"/>
    <property type="evidence" value="ECO:0007669"/>
    <property type="project" value="UniProtKB-UniRule"/>
</dbReference>